<dbReference type="RefSeq" id="XP_046003934.1">
    <property type="nucleotide sequence ID" value="XM_046157673.1"/>
</dbReference>
<dbReference type="GeneID" id="70187219"/>
<name>A0A9P8XPG6_9PEZI</name>
<organism evidence="2 3">
    <name type="scientific">Microdochium trichocladiopsis</name>
    <dbReference type="NCBI Taxonomy" id="1682393"/>
    <lineage>
        <taxon>Eukaryota</taxon>
        <taxon>Fungi</taxon>
        <taxon>Dikarya</taxon>
        <taxon>Ascomycota</taxon>
        <taxon>Pezizomycotina</taxon>
        <taxon>Sordariomycetes</taxon>
        <taxon>Xylariomycetidae</taxon>
        <taxon>Xylariales</taxon>
        <taxon>Microdochiaceae</taxon>
        <taxon>Microdochium</taxon>
    </lineage>
</organism>
<sequence>MSRYSLESFGMTKRVNLNALPTLEGRYRLAHAIADGLLSLLSVSWVHKSFCSWNILLFRSRIGHGAIDFAQPLIVGFGVARHEKPGEVTIDTRDLDSPLRLWQHPDLRGSTHVRFQPKHDIYSLGLVLFEIAMWQDLPSFDRREDLQTIQYSVSLPYLSLALTRFPFPRPRPLCHRHWAPPKLHDHVKILVLQMGQSGLDRASARLLRKNSRHGISSQRHRPTEMFEYPTSSQIPAAQRIDTMENNFDGTSRCQS</sequence>
<dbReference type="Gene3D" id="1.10.510.10">
    <property type="entry name" value="Transferase(Phosphotransferase) domain 1"/>
    <property type="match status" value="1"/>
</dbReference>
<evidence type="ECO:0000259" key="1">
    <source>
        <dbReference type="PROSITE" id="PS50011"/>
    </source>
</evidence>
<dbReference type="PANTHER" id="PTHR37542">
    <property type="entry name" value="HELO DOMAIN-CONTAINING PROTEIN-RELATED"/>
    <property type="match status" value="1"/>
</dbReference>
<dbReference type="EMBL" id="JAGTJQ010000019">
    <property type="protein sequence ID" value="KAH7009273.1"/>
    <property type="molecule type" value="Genomic_DNA"/>
</dbReference>
<dbReference type="OrthoDB" id="1911848at2759"/>
<dbReference type="InterPro" id="IPR011009">
    <property type="entry name" value="Kinase-like_dom_sf"/>
</dbReference>
<dbReference type="SUPFAM" id="SSF56112">
    <property type="entry name" value="Protein kinase-like (PK-like)"/>
    <property type="match status" value="1"/>
</dbReference>
<accession>A0A9P8XPG6</accession>
<dbReference type="Proteomes" id="UP000756346">
    <property type="component" value="Unassembled WGS sequence"/>
</dbReference>
<dbReference type="AlphaFoldDB" id="A0A9P8XPG6"/>
<dbReference type="PANTHER" id="PTHR37542:SF3">
    <property type="entry name" value="PRION-INHIBITION AND PROPAGATION HELO DOMAIN-CONTAINING PROTEIN"/>
    <property type="match status" value="1"/>
</dbReference>
<proteinExistence type="predicted"/>
<evidence type="ECO:0000313" key="3">
    <source>
        <dbReference type="Proteomes" id="UP000756346"/>
    </source>
</evidence>
<gene>
    <name evidence="2" type="ORF">B0I36DRAFT_356760</name>
</gene>
<dbReference type="GO" id="GO:0005524">
    <property type="term" value="F:ATP binding"/>
    <property type="evidence" value="ECO:0007669"/>
    <property type="project" value="InterPro"/>
</dbReference>
<evidence type="ECO:0000313" key="2">
    <source>
        <dbReference type="EMBL" id="KAH7009273.1"/>
    </source>
</evidence>
<keyword evidence="3" id="KW-1185">Reference proteome</keyword>
<reference evidence="2" key="1">
    <citation type="journal article" date="2021" name="Nat. Commun.">
        <title>Genetic determinants of endophytism in the Arabidopsis root mycobiome.</title>
        <authorList>
            <person name="Mesny F."/>
            <person name="Miyauchi S."/>
            <person name="Thiergart T."/>
            <person name="Pickel B."/>
            <person name="Atanasova L."/>
            <person name="Karlsson M."/>
            <person name="Huettel B."/>
            <person name="Barry K.W."/>
            <person name="Haridas S."/>
            <person name="Chen C."/>
            <person name="Bauer D."/>
            <person name="Andreopoulos W."/>
            <person name="Pangilinan J."/>
            <person name="LaButti K."/>
            <person name="Riley R."/>
            <person name="Lipzen A."/>
            <person name="Clum A."/>
            <person name="Drula E."/>
            <person name="Henrissat B."/>
            <person name="Kohler A."/>
            <person name="Grigoriev I.V."/>
            <person name="Martin F.M."/>
            <person name="Hacquard S."/>
        </authorList>
    </citation>
    <scope>NUCLEOTIDE SEQUENCE</scope>
    <source>
        <strain evidence="2">MPI-CAGE-CH-0230</strain>
    </source>
</reference>
<comment type="caution">
    <text evidence="2">The sequence shown here is derived from an EMBL/GenBank/DDBJ whole genome shotgun (WGS) entry which is preliminary data.</text>
</comment>
<dbReference type="GO" id="GO:0004672">
    <property type="term" value="F:protein kinase activity"/>
    <property type="evidence" value="ECO:0007669"/>
    <property type="project" value="InterPro"/>
</dbReference>
<dbReference type="InterPro" id="IPR001245">
    <property type="entry name" value="Ser-Thr/Tyr_kinase_cat_dom"/>
</dbReference>
<protein>
    <recommendedName>
        <fullName evidence="1">Protein kinase domain-containing protein</fullName>
    </recommendedName>
</protein>
<feature type="domain" description="Protein kinase" evidence="1">
    <location>
        <begin position="1"/>
        <end position="216"/>
    </location>
</feature>
<dbReference type="PROSITE" id="PS50011">
    <property type="entry name" value="PROTEIN_KINASE_DOM"/>
    <property type="match status" value="1"/>
</dbReference>
<dbReference type="Pfam" id="PF07714">
    <property type="entry name" value="PK_Tyr_Ser-Thr"/>
    <property type="match status" value="1"/>
</dbReference>
<dbReference type="InterPro" id="IPR000719">
    <property type="entry name" value="Prot_kinase_dom"/>
</dbReference>